<feature type="transmembrane region" description="Helical" evidence="7">
    <location>
        <begin position="34"/>
        <end position="55"/>
    </location>
</feature>
<dbReference type="AlphaFoldDB" id="A0A1X9M7P6"/>
<keyword evidence="5 7" id="KW-1133">Transmembrane helix</keyword>
<keyword evidence="10" id="KW-1185">Reference proteome</keyword>
<dbReference type="Proteomes" id="UP000193006">
    <property type="component" value="Chromosome"/>
</dbReference>
<reference evidence="9 10" key="1">
    <citation type="submission" date="2017-04" db="EMBL/GenBank/DDBJ databases">
        <title>Bacillus krulwichiae AM31D Genome sequencing and assembly.</title>
        <authorList>
            <person name="Krulwich T.A."/>
            <person name="Anastor L."/>
            <person name="Ehrlich R."/>
            <person name="Ehrlich G.D."/>
            <person name="Janto B."/>
        </authorList>
    </citation>
    <scope>NUCLEOTIDE SEQUENCE [LARGE SCALE GENOMIC DNA]</scope>
    <source>
        <strain evidence="9 10">AM31D</strain>
    </source>
</reference>
<protein>
    <submittedName>
        <fullName evidence="9">EamA-like transporter family protein</fullName>
    </submittedName>
</protein>
<comment type="subcellular location">
    <subcellularLocation>
        <location evidence="1">Cell membrane</location>
        <topology evidence="1">Multi-pass membrane protein</topology>
    </subcellularLocation>
</comment>
<evidence type="ECO:0000256" key="3">
    <source>
        <dbReference type="ARBA" id="ARBA00022475"/>
    </source>
</evidence>
<name>A0A1X9M7P6_9BACI</name>
<evidence type="ECO:0000256" key="7">
    <source>
        <dbReference type="SAM" id="Phobius"/>
    </source>
</evidence>
<dbReference type="InterPro" id="IPR051258">
    <property type="entry name" value="Diverse_Substrate_Transporter"/>
</dbReference>
<sequence length="302" mass="32709">MKKWHYALIVLAGGCCYGILSTFVKLAYSVGFSLTEVVGGQFIIGTICISLLALFSKRIRLTVREKLLIATAGVPMGLTGIFYYQSLQSLDASLAIIFLFQFIWIGSFLEWLMENKGPSNQKLLSIFILLLGSICAAGLLTREISFNAVGAGWGLGAALMFAVFIYCSGTVCRHVPPIQKSAWLAYGGLVIVMLILPPIFLVEQLVIVELVPYVFVLGLFGVALPPLLFSIGMPHVGAGLGTILSASELPVAIILSAFVLRESVDYMQWTGVLMILIGIAIGNKTRSEKNHHSRKGESDVGF</sequence>
<feature type="transmembrane region" description="Helical" evidence="7">
    <location>
        <begin position="153"/>
        <end position="171"/>
    </location>
</feature>
<feature type="transmembrane region" description="Helical" evidence="7">
    <location>
        <begin position="123"/>
        <end position="141"/>
    </location>
</feature>
<evidence type="ECO:0000256" key="2">
    <source>
        <dbReference type="ARBA" id="ARBA00007362"/>
    </source>
</evidence>
<evidence type="ECO:0000313" key="9">
    <source>
        <dbReference type="EMBL" id="ARK29465.1"/>
    </source>
</evidence>
<evidence type="ECO:0000313" key="10">
    <source>
        <dbReference type="Proteomes" id="UP000193006"/>
    </source>
</evidence>
<feature type="transmembrane region" description="Helical" evidence="7">
    <location>
        <begin position="92"/>
        <end position="111"/>
    </location>
</feature>
<feature type="domain" description="EamA" evidence="8">
    <location>
        <begin position="150"/>
        <end position="281"/>
    </location>
</feature>
<dbReference type="GO" id="GO:0005886">
    <property type="term" value="C:plasma membrane"/>
    <property type="evidence" value="ECO:0007669"/>
    <property type="project" value="UniProtKB-SubCell"/>
</dbReference>
<proteinExistence type="inferred from homology"/>
<feature type="transmembrane region" description="Helical" evidence="7">
    <location>
        <begin position="7"/>
        <end position="28"/>
    </location>
</feature>
<evidence type="ECO:0000256" key="6">
    <source>
        <dbReference type="ARBA" id="ARBA00023136"/>
    </source>
</evidence>
<evidence type="ECO:0000256" key="5">
    <source>
        <dbReference type="ARBA" id="ARBA00022989"/>
    </source>
</evidence>
<feature type="transmembrane region" description="Helical" evidence="7">
    <location>
        <begin position="183"/>
        <end position="201"/>
    </location>
</feature>
<dbReference type="InterPro" id="IPR000620">
    <property type="entry name" value="EamA_dom"/>
</dbReference>
<keyword evidence="3" id="KW-1003">Cell membrane</keyword>
<keyword evidence="4 7" id="KW-0812">Transmembrane</keyword>
<dbReference type="RefSeq" id="WP_066153956.1">
    <property type="nucleotide sequence ID" value="NZ_CP020814.1"/>
</dbReference>
<gene>
    <name evidence="9" type="ORF">BkAM31D_06125</name>
</gene>
<dbReference type="Pfam" id="PF00892">
    <property type="entry name" value="EamA"/>
    <property type="match status" value="2"/>
</dbReference>
<accession>A0A1X9M7P6</accession>
<evidence type="ECO:0000256" key="4">
    <source>
        <dbReference type="ARBA" id="ARBA00022692"/>
    </source>
</evidence>
<dbReference type="PANTHER" id="PTHR42920">
    <property type="entry name" value="OS03G0707200 PROTEIN-RELATED"/>
    <property type="match status" value="1"/>
</dbReference>
<dbReference type="STRING" id="199441.BkAM31D_06125"/>
<dbReference type="KEGG" id="bkw:BkAM31D_06125"/>
<evidence type="ECO:0000259" key="8">
    <source>
        <dbReference type="Pfam" id="PF00892"/>
    </source>
</evidence>
<feature type="transmembrane region" description="Helical" evidence="7">
    <location>
        <begin position="67"/>
        <end position="86"/>
    </location>
</feature>
<feature type="transmembrane region" description="Helical" evidence="7">
    <location>
        <begin position="238"/>
        <end position="260"/>
    </location>
</feature>
<feature type="transmembrane region" description="Helical" evidence="7">
    <location>
        <begin position="266"/>
        <end position="285"/>
    </location>
</feature>
<dbReference type="PROSITE" id="PS51257">
    <property type="entry name" value="PROKAR_LIPOPROTEIN"/>
    <property type="match status" value="1"/>
</dbReference>
<dbReference type="EMBL" id="CP020814">
    <property type="protein sequence ID" value="ARK29465.1"/>
    <property type="molecule type" value="Genomic_DNA"/>
</dbReference>
<dbReference type="SUPFAM" id="SSF103481">
    <property type="entry name" value="Multidrug resistance efflux transporter EmrE"/>
    <property type="match status" value="2"/>
</dbReference>
<keyword evidence="6 7" id="KW-0472">Membrane</keyword>
<evidence type="ECO:0000256" key="1">
    <source>
        <dbReference type="ARBA" id="ARBA00004651"/>
    </source>
</evidence>
<comment type="similarity">
    <text evidence="2">Belongs to the EamA transporter family.</text>
</comment>
<organism evidence="9 10">
    <name type="scientific">Halalkalibacter krulwichiae</name>
    <dbReference type="NCBI Taxonomy" id="199441"/>
    <lineage>
        <taxon>Bacteria</taxon>
        <taxon>Bacillati</taxon>
        <taxon>Bacillota</taxon>
        <taxon>Bacilli</taxon>
        <taxon>Bacillales</taxon>
        <taxon>Bacillaceae</taxon>
        <taxon>Halalkalibacter</taxon>
    </lineage>
</organism>
<feature type="transmembrane region" description="Helical" evidence="7">
    <location>
        <begin position="213"/>
        <end position="231"/>
    </location>
</feature>
<dbReference type="InterPro" id="IPR037185">
    <property type="entry name" value="EmrE-like"/>
</dbReference>
<feature type="domain" description="EamA" evidence="8">
    <location>
        <begin position="7"/>
        <end position="135"/>
    </location>
</feature>
<dbReference type="PANTHER" id="PTHR42920:SF5">
    <property type="entry name" value="EAMA DOMAIN-CONTAINING PROTEIN"/>
    <property type="match status" value="1"/>
</dbReference>